<sequence>MTIDIPARLAQLGMTLPSAPTPRGAYQSVVIHRDIAYVSGHVSRTAGGIIAGPVDRGTPSSVLRHAAQTCVLRALSALVAALPVSSSVERVLFLRGFINAAPSFVNHGAVMDEASAVLHEVFGDNGRHARSALGVSSLPGCGLLEIELTVALTHERHPHPAETRRQP</sequence>
<name>A0A329BIA1_9BURK</name>
<dbReference type="OrthoDB" id="8587942at2"/>
<dbReference type="RefSeq" id="WP_111935042.1">
    <property type="nucleotide sequence ID" value="NZ_CADFFP010000031.1"/>
</dbReference>
<reference evidence="1 2" key="1">
    <citation type="submission" date="2018-06" db="EMBL/GenBank/DDBJ databases">
        <title>Genomic Encyclopedia of Type Strains, Phase III (KMG-III): the genomes of soil and plant-associated and newly described type strains.</title>
        <authorList>
            <person name="Whitman W."/>
        </authorList>
    </citation>
    <scope>NUCLEOTIDE SEQUENCE [LARGE SCALE GENOMIC DNA]</scope>
    <source>
        <strain evidence="1 2">LMG 23644</strain>
    </source>
</reference>
<gene>
    <name evidence="1" type="ORF">BX591_13256</name>
</gene>
<evidence type="ECO:0000313" key="1">
    <source>
        <dbReference type="EMBL" id="RAS20981.1"/>
    </source>
</evidence>
<dbReference type="InterPro" id="IPR013813">
    <property type="entry name" value="Endoribo_LPSP/chorism_mut-like"/>
</dbReference>
<dbReference type="CDD" id="cd02199">
    <property type="entry name" value="YjgF_YER057c_UK114_like_1"/>
    <property type="match status" value="1"/>
</dbReference>
<proteinExistence type="predicted"/>
<accession>A0A329BIA1</accession>
<dbReference type="Gene3D" id="3.30.1330.40">
    <property type="entry name" value="RutC-like"/>
    <property type="match status" value="1"/>
</dbReference>
<dbReference type="AlphaFoldDB" id="A0A329BIA1"/>
<dbReference type="InterPro" id="IPR035959">
    <property type="entry name" value="RutC-like_sf"/>
</dbReference>
<evidence type="ECO:0000313" key="2">
    <source>
        <dbReference type="Proteomes" id="UP000248918"/>
    </source>
</evidence>
<dbReference type="Pfam" id="PF01042">
    <property type="entry name" value="Ribonuc_L-PSP"/>
    <property type="match status" value="1"/>
</dbReference>
<dbReference type="EMBL" id="QLTK01000032">
    <property type="protein sequence ID" value="RAS20981.1"/>
    <property type="molecule type" value="Genomic_DNA"/>
</dbReference>
<dbReference type="SUPFAM" id="SSF55298">
    <property type="entry name" value="YjgF-like"/>
    <property type="match status" value="1"/>
</dbReference>
<dbReference type="PANTHER" id="PTHR43760">
    <property type="entry name" value="ENDORIBONUCLEASE-RELATED"/>
    <property type="match status" value="1"/>
</dbReference>
<comment type="caution">
    <text evidence="1">The sequence shown here is derived from an EMBL/GenBank/DDBJ whole genome shotgun (WGS) entry which is preliminary data.</text>
</comment>
<dbReference type="InterPro" id="IPR006175">
    <property type="entry name" value="YjgF/YER057c/UK114"/>
</dbReference>
<organism evidence="1 2">
    <name type="scientific">Paraburkholderia bryophila</name>
    <dbReference type="NCBI Taxonomy" id="420952"/>
    <lineage>
        <taxon>Bacteria</taxon>
        <taxon>Pseudomonadati</taxon>
        <taxon>Pseudomonadota</taxon>
        <taxon>Betaproteobacteria</taxon>
        <taxon>Burkholderiales</taxon>
        <taxon>Burkholderiaceae</taxon>
        <taxon>Paraburkholderia</taxon>
    </lineage>
</organism>
<dbReference type="Proteomes" id="UP000248918">
    <property type="component" value="Unassembled WGS sequence"/>
</dbReference>
<dbReference type="PANTHER" id="PTHR43760:SF1">
    <property type="entry name" value="ENDORIBONUCLEASE L-PSP_CHORISMATE MUTASE-LIKE DOMAIN-CONTAINING PROTEIN"/>
    <property type="match status" value="1"/>
</dbReference>
<protein>
    <submittedName>
        <fullName evidence="1">Enamine deaminase RidA (YjgF/YER057c/UK114 family)</fullName>
    </submittedName>
</protein>